<feature type="transmembrane region" description="Helical" evidence="2">
    <location>
        <begin position="590"/>
        <end position="611"/>
    </location>
</feature>
<dbReference type="Pfam" id="PF00092">
    <property type="entry name" value="VWA"/>
    <property type="match status" value="1"/>
</dbReference>
<organism evidence="5 6">
    <name type="scientific">Marinomonas fungiae</name>
    <dbReference type="NCBI Taxonomy" id="1137284"/>
    <lineage>
        <taxon>Bacteria</taxon>
        <taxon>Pseudomonadati</taxon>
        <taxon>Pseudomonadota</taxon>
        <taxon>Gammaproteobacteria</taxon>
        <taxon>Oceanospirillales</taxon>
        <taxon>Oceanospirillaceae</taxon>
        <taxon>Marinomonas</taxon>
    </lineage>
</organism>
<reference evidence="6" key="1">
    <citation type="submission" date="2015-08" db="EMBL/GenBank/DDBJ databases">
        <authorList>
            <person name="Varghese N."/>
        </authorList>
    </citation>
    <scope>NUCLEOTIDE SEQUENCE [LARGE SCALE GENOMIC DNA]</scope>
    <source>
        <strain evidence="6">JCM 18476</strain>
    </source>
</reference>
<keyword evidence="2" id="KW-0472">Membrane</keyword>
<dbReference type="SMART" id="SM00327">
    <property type="entry name" value="VWA"/>
    <property type="match status" value="1"/>
</dbReference>
<dbReference type="EMBL" id="CYHG01000005">
    <property type="protein sequence ID" value="CUB04025.1"/>
    <property type="molecule type" value="Genomic_DNA"/>
</dbReference>
<accession>A0A0K6ILN4</accession>
<dbReference type="CDD" id="cd00198">
    <property type="entry name" value="vWFA"/>
    <property type="match status" value="1"/>
</dbReference>
<dbReference type="PROSITE" id="PS50234">
    <property type="entry name" value="VWFA"/>
    <property type="match status" value="1"/>
</dbReference>
<dbReference type="SUPFAM" id="SSF53300">
    <property type="entry name" value="vWA-like"/>
    <property type="match status" value="1"/>
</dbReference>
<feature type="domain" description="VWFA" evidence="4">
    <location>
        <begin position="27"/>
        <end position="215"/>
    </location>
</feature>
<evidence type="ECO:0000256" key="2">
    <source>
        <dbReference type="SAM" id="Phobius"/>
    </source>
</evidence>
<evidence type="ECO:0000313" key="6">
    <source>
        <dbReference type="Proteomes" id="UP000182769"/>
    </source>
</evidence>
<protein>
    <submittedName>
        <fullName evidence="5">von Willebrand factor type A domain</fullName>
    </submittedName>
</protein>
<keyword evidence="2" id="KW-1133">Transmembrane helix</keyword>
<keyword evidence="2" id="KW-0812">Transmembrane</keyword>
<keyword evidence="3" id="KW-0732">Signal</keyword>
<dbReference type="OrthoDB" id="798937at2"/>
<gene>
    <name evidence="5" type="ORF">Ga0061065_105117</name>
</gene>
<feature type="compositionally biased region" description="Low complexity" evidence="1">
    <location>
        <begin position="558"/>
        <end position="570"/>
    </location>
</feature>
<evidence type="ECO:0000256" key="1">
    <source>
        <dbReference type="SAM" id="MobiDB-lite"/>
    </source>
</evidence>
<feature type="signal peptide" evidence="3">
    <location>
        <begin position="1"/>
        <end position="24"/>
    </location>
</feature>
<proteinExistence type="predicted"/>
<evidence type="ECO:0000259" key="4">
    <source>
        <dbReference type="PROSITE" id="PS50234"/>
    </source>
</evidence>
<dbReference type="STRING" id="1137284.GCA_001418205_01884"/>
<dbReference type="AlphaFoldDB" id="A0A0K6ILN4"/>
<feature type="chain" id="PRO_5005505673" evidence="3">
    <location>
        <begin position="25"/>
        <end position="628"/>
    </location>
</feature>
<evidence type="ECO:0000256" key="3">
    <source>
        <dbReference type="SAM" id="SignalP"/>
    </source>
</evidence>
<dbReference type="InterPro" id="IPR002035">
    <property type="entry name" value="VWF_A"/>
</dbReference>
<dbReference type="Proteomes" id="UP000182769">
    <property type="component" value="Unassembled WGS sequence"/>
</dbReference>
<feature type="region of interest" description="Disordered" evidence="1">
    <location>
        <begin position="549"/>
        <end position="581"/>
    </location>
</feature>
<evidence type="ECO:0000313" key="5">
    <source>
        <dbReference type="EMBL" id="CUB04025.1"/>
    </source>
</evidence>
<dbReference type="Gene3D" id="3.40.50.410">
    <property type="entry name" value="von Willebrand factor, type A domain"/>
    <property type="match status" value="1"/>
</dbReference>
<name>A0A0K6ILN4_9GAMM</name>
<dbReference type="InterPro" id="IPR036465">
    <property type="entry name" value="vWFA_dom_sf"/>
</dbReference>
<keyword evidence="6" id="KW-1185">Reference proteome</keyword>
<sequence length="628" mass="68800">MVIRKHVQTCLLVTLLMMSSWASADTQFRLIIDASGSMLISDPDKLTAESLKLISDLAPEEKATLGVWLFGERARVLLPETTINPASKLRLNQAVSSYTPGDLKTDLESIVRMLLQTPDAGDLAPGFERHWILVTDGMVDVSLDKAVNDASRSRLMNELAADLAKRGVHLHTVSMTSYADKEMLKSMSTLTDALYTEVATPEEMLGTFDRIFSQAAPSEEVPFEGNTFFIDEAIEEATLLVFNKAGQTPTIYKPNGERLNLSAENVSAVTAPHYLLATIAKPDVGTWQVENVDVERSNIRVITKLSAQVTKVAPVLFVNEPIYSTVGLFQDNRLIDDPEILNLINVNQRLNLLSGESTKQLLNVPLAQANRQFKNKIEKITDEGNYELISEVDGKTFVRKLSQFFSVTAPITLEAERQSENFVAFSVKPTNLRLNMLRSNARLIITTGDGAEDSIEMPLIGEGFWQKIYPVSPNSTVSAHVRLIGITQTGVRFEYSTPSWYLSRDGAGDVNVSRSSGDGGGSMIAAMGASNRDLVPLVVTPQVAVVTIPESPPEEVVDNASDASDTDSSALPEDITESDSAPAELTSSDWILYGVLNGAALLVLVGGYAVFRRMRKKRKQKIEDELDV</sequence>